<comment type="subcellular location">
    <subcellularLocation>
        <location evidence="1">Membrane</location>
        <topology evidence="1">Multi-pass membrane protein</topology>
    </subcellularLocation>
</comment>
<feature type="domain" description="Amino acid permease/ SLC12A" evidence="6">
    <location>
        <begin position="51"/>
        <end position="491"/>
    </location>
</feature>
<evidence type="ECO:0000259" key="6">
    <source>
        <dbReference type="Pfam" id="PF00324"/>
    </source>
</evidence>
<dbReference type="PIRSF" id="PIRSF006060">
    <property type="entry name" value="AA_transporter"/>
    <property type="match status" value="1"/>
</dbReference>
<feature type="transmembrane region" description="Helical" evidence="5">
    <location>
        <begin position="363"/>
        <end position="383"/>
    </location>
</feature>
<dbReference type="PANTHER" id="PTHR43341">
    <property type="entry name" value="AMINO ACID PERMEASE"/>
    <property type="match status" value="1"/>
</dbReference>
<evidence type="ECO:0000256" key="1">
    <source>
        <dbReference type="ARBA" id="ARBA00004141"/>
    </source>
</evidence>
<protein>
    <submittedName>
        <fullName evidence="7">General amino acid permease</fullName>
    </submittedName>
</protein>
<dbReference type="AlphaFoldDB" id="K0KGT3"/>
<dbReference type="STRING" id="1206466.K0KGT3"/>
<sequence length="516" mass="57457">MKSNQFTVEDGSVNSAEVGSLTDVILHKDSNGDVIKENGLKAGLQNRMINLIALCGIIGPGMFIGIGNMLAKGGPVSMIVGFGIVGILVIFMMFAVGELNSIYDENFAILGSRFISKGFGATISLYYVIIWVTILISEYTSLTAALQSYTTKIPMYGWFLIFFTIFTCFQTLEISWWGESEYILGMFKLIFITGFYLFAIIFASGGIPNHKPDNPFGKYPLNSGFKGIASSFVYAGVFYAGVEGISLLTMESKNPRKAIPSAVKSTVYRVFYVYIGLSIAYGITVAYNDPILNSGDGVLKSPMMIALTNAGWTNSKYFVTTFIWITCFSSINTAIYFASRSLFAWAQEGYGPKIFTKVTKKGVPYVAIHFVHIFSFLAILSYSSGSRVAYTYIISVTGVATFIVWVCICGVHLRFRYAWIKRNLPLDNIPYLAPCFPYGSYFGAGLGIVLVLVQGWTCFVPFDYKSFIDGYIMLPLFFIIWGCYDYFYFKKGLLKVNEIDFESTRLELTEDVDKLL</sequence>
<evidence type="ECO:0000313" key="8">
    <source>
        <dbReference type="Proteomes" id="UP000009328"/>
    </source>
</evidence>
<keyword evidence="8" id="KW-1185">Reference proteome</keyword>
<dbReference type="Proteomes" id="UP000009328">
    <property type="component" value="Unassembled WGS sequence"/>
</dbReference>
<feature type="transmembrane region" description="Helical" evidence="5">
    <location>
        <begin position="189"/>
        <end position="207"/>
    </location>
</feature>
<evidence type="ECO:0000313" key="7">
    <source>
        <dbReference type="EMBL" id="CCH41392.1"/>
    </source>
</evidence>
<keyword evidence="2 5" id="KW-0812">Transmembrane</keyword>
<evidence type="ECO:0000256" key="3">
    <source>
        <dbReference type="ARBA" id="ARBA00022989"/>
    </source>
</evidence>
<feature type="transmembrane region" description="Helical" evidence="5">
    <location>
        <begin position="118"/>
        <end position="136"/>
    </location>
</feature>
<feature type="transmembrane region" description="Helical" evidence="5">
    <location>
        <begin position="227"/>
        <end position="249"/>
    </location>
</feature>
<name>K0KGT3_WICCF</name>
<dbReference type="Gene3D" id="1.20.1740.10">
    <property type="entry name" value="Amino acid/polyamine transporter I"/>
    <property type="match status" value="1"/>
</dbReference>
<reference evidence="7 8" key="1">
    <citation type="journal article" date="2012" name="Eukaryot. Cell">
        <title>Draft genome sequence of Wickerhamomyces ciferrii NRRL Y-1031 F-60-10.</title>
        <authorList>
            <person name="Schneider J."/>
            <person name="Andrea H."/>
            <person name="Blom J."/>
            <person name="Jaenicke S."/>
            <person name="Ruckert C."/>
            <person name="Schorsch C."/>
            <person name="Szczepanowski R."/>
            <person name="Farwick M."/>
            <person name="Goesmann A."/>
            <person name="Puhler A."/>
            <person name="Schaffer S."/>
            <person name="Tauch A."/>
            <person name="Kohler T."/>
            <person name="Brinkrolf K."/>
        </authorList>
    </citation>
    <scope>NUCLEOTIDE SEQUENCE [LARGE SCALE GENOMIC DNA]</scope>
    <source>
        <strain evidence="8">ATCC 14091 / BCRC 22168 / CBS 111 / JCM 3599 / NBRC 0793 / NRRL Y-1031 F-60-10</strain>
    </source>
</reference>
<feature type="transmembrane region" description="Helical" evidence="5">
    <location>
        <begin position="436"/>
        <end position="456"/>
    </location>
</feature>
<evidence type="ECO:0000256" key="4">
    <source>
        <dbReference type="ARBA" id="ARBA00023136"/>
    </source>
</evidence>
<dbReference type="GO" id="GO:0015171">
    <property type="term" value="F:amino acid transmembrane transporter activity"/>
    <property type="evidence" value="ECO:0007669"/>
    <property type="project" value="TreeGrafter"/>
</dbReference>
<feature type="transmembrane region" description="Helical" evidence="5">
    <location>
        <begin position="76"/>
        <end position="97"/>
    </location>
</feature>
<dbReference type="EMBL" id="CAIF01000020">
    <property type="protein sequence ID" value="CCH41392.1"/>
    <property type="molecule type" value="Genomic_DNA"/>
</dbReference>
<evidence type="ECO:0000256" key="2">
    <source>
        <dbReference type="ARBA" id="ARBA00022692"/>
    </source>
</evidence>
<dbReference type="PANTHER" id="PTHR43341:SF26">
    <property type="entry name" value="GENERAL AMINO ACID PERMEASE AGP3"/>
    <property type="match status" value="1"/>
</dbReference>
<keyword evidence="4 5" id="KW-0472">Membrane</keyword>
<proteinExistence type="predicted"/>
<dbReference type="InParanoid" id="K0KGT3"/>
<evidence type="ECO:0000256" key="5">
    <source>
        <dbReference type="SAM" id="Phobius"/>
    </source>
</evidence>
<comment type="caution">
    <text evidence="7">The sequence shown here is derived from an EMBL/GenBank/DDBJ whole genome shotgun (WGS) entry which is preliminary data.</text>
</comment>
<dbReference type="InterPro" id="IPR004841">
    <property type="entry name" value="AA-permease/SLC12A_dom"/>
</dbReference>
<dbReference type="InterPro" id="IPR050524">
    <property type="entry name" value="APC_YAT"/>
</dbReference>
<accession>K0KGT3</accession>
<feature type="transmembrane region" description="Helical" evidence="5">
    <location>
        <begin position="317"/>
        <end position="338"/>
    </location>
</feature>
<feature type="transmembrane region" description="Helical" evidence="5">
    <location>
        <begin position="468"/>
        <end position="489"/>
    </location>
</feature>
<feature type="transmembrane region" description="Helical" evidence="5">
    <location>
        <begin position="156"/>
        <end position="177"/>
    </location>
</feature>
<dbReference type="Pfam" id="PF00324">
    <property type="entry name" value="AA_permease"/>
    <property type="match status" value="1"/>
</dbReference>
<gene>
    <name evidence="7" type="primary">AGP2</name>
    <name evidence="7" type="ORF">BN7_933</name>
</gene>
<dbReference type="GO" id="GO:0016020">
    <property type="term" value="C:membrane"/>
    <property type="evidence" value="ECO:0007669"/>
    <property type="project" value="UniProtKB-SubCell"/>
</dbReference>
<keyword evidence="3 5" id="KW-1133">Transmembrane helix</keyword>
<feature type="transmembrane region" description="Helical" evidence="5">
    <location>
        <begin position="270"/>
        <end position="287"/>
    </location>
</feature>
<organism evidence="7 8">
    <name type="scientific">Wickerhamomyces ciferrii (strain ATCC 14091 / BCRC 22168 / CBS 111 / JCM 3599 / NBRC 0793 / NRRL Y-1031 F-60-10)</name>
    <name type="common">Yeast</name>
    <name type="synonym">Pichia ciferrii</name>
    <dbReference type="NCBI Taxonomy" id="1206466"/>
    <lineage>
        <taxon>Eukaryota</taxon>
        <taxon>Fungi</taxon>
        <taxon>Dikarya</taxon>
        <taxon>Ascomycota</taxon>
        <taxon>Saccharomycotina</taxon>
        <taxon>Saccharomycetes</taxon>
        <taxon>Phaffomycetales</taxon>
        <taxon>Wickerhamomycetaceae</taxon>
        <taxon>Wickerhamomyces</taxon>
    </lineage>
</organism>
<dbReference type="HOGENOM" id="CLU_007946_12_2_1"/>
<dbReference type="eggNOG" id="KOG1286">
    <property type="taxonomic scope" value="Eukaryota"/>
</dbReference>
<feature type="transmembrane region" description="Helical" evidence="5">
    <location>
        <begin position="389"/>
        <end position="415"/>
    </location>
</feature>
<feature type="transmembrane region" description="Helical" evidence="5">
    <location>
        <begin position="48"/>
        <end position="70"/>
    </location>
</feature>